<dbReference type="PANTHER" id="PTHR30482:SF10">
    <property type="entry name" value="HIGH-AFFINITY BRANCHED-CHAIN AMINO ACID TRANSPORT PROTEIN BRAE"/>
    <property type="match status" value="1"/>
</dbReference>
<protein>
    <submittedName>
        <fullName evidence="7">Branched-chain amino acid ABC transporter permease</fullName>
    </submittedName>
</protein>
<sequence length="361" mass="37832">MPRHLTNLPLSPALPLLFVLLLPLGLQAIGLHGVRVLDTCLLYVVLALGMNIVVGYAGLLDLGFIAFYAVGAYAGGLLASPHLLEQWPALLTWWPQGLHAPWWLMLPLSAALAAACGMLFGAPTLKLRGDYLAIVTLGFGEVVRLLMVNLVEPINLTGGAKGLGPIDPIRIGGLDLGRPLHIGSVAIAPVTLYAYLLLAFAAGAIAVSVRVQASRLGRAWMAMREDETAAEAMGLDVRRLKLAAFGLGAGLAGITGYVFGTWQVFISPEAFSLQESIMVVAMVVLGGPGRVPGVVIAALLLAGLPEALRYVVGPLQNWSDGRLDAGVLRPLIVAAAMVGTMLWRPAGLWVGQGRGSALDPG</sequence>
<evidence type="ECO:0000256" key="2">
    <source>
        <dbReference type="ARBA" id="ARBA00022475"/>
    </source>
</evidence>
<evidence type="ECO:0000256" key="6">
    <source>
        <dbReference type="SAM" id="Phobius"/>
    </source>
</evidence>
<dbReference type="CDD" id="cd06581">
    <property type="entry name" value="TM_PBP1_LivM_like"/>
    <property type="match status" value="1"/>
</dbReference>
<gene>
    <name evidence="7" type="ORF">AACH06_24515</name>
</gene>
<dbReference type="InterPro" id="IPR043428">
    <property type="entry name" value="LivM-like"/>
</dbReference>
<feature type="transmembrane region" description="Helical" evidence="6">
    <location>
        <begin position="100"/>
        <end position="120"/>
    </location>
</feature>
<dbReference type="RefSeq" id="WP_341428424.1">
    <property type="nucleotide sequence ID" value="NZ_JBBUTG010000023.1"/>
</dbReference>
<feature type="transmembrane region" description="Helical" evidence="6">
    <location>
        <begin position="12"/>
        <end position="34"/>
    </location>
</feature>
<evidence type="ECO:0000256" key="4">
    <source>
        <dbReference type="ARBA" id="ARBA00022989"/>
    </source>
</evidence>
<comment type="subcellular location">
    <subcellularLocation>
        <location evidence="1">Cell membrane</location>
        <topology evidence="1">Multi-pass membrane protein</topology>
    </subcellularLocation>
</comment>
<comment type="caution">
    <text evidence="7">The sequence shown here is derived from an EMBL/GenBank/DDBJ whole genome shotgun (WGS) entry which is preliminary data.</text>
</comment>
<feature type="transmembrane region" description="Helical" evidence="6">
    <location>
        <begin position="242"/>
        <end position="265"/>
    </location>
</feature>
<accession>A0ABU9BVL3</accession>
<dbReference type="Proteomes" id="UP001371218">
    <property type="component" value="Unassembled WGS sequence"/>
</dbReference>
<dbReference type="EMBL" id="JBBUTG010000023">
    <property type="protein sequence ID" value="MEK8034002.1"/>
    <property type="molecule type" value="Genomic_DNA"/>
</dbReference>
<keyword evidence="2" id="KW-1003">Cell membrane</keyword>
<proteinExistence type="predicted"/>
<keyword evidence="4 6" id="KW-1133">Transmembrane helix</keyword>
<dbReference type="PANTHER" id="PTHR30482">
    <property type="entry name" value="HIGH-AFFINITY BRANCHED-CHAIN AMINO ACID TRANSPORT SYSTEM PERMEASE"/>
    <property type="match status" value="1"/>
</dbReference>
<feature type="transmembrane region" description="Helical" evidence="6">
    <location>
        <begin position="277"/>
        <end position="302"/>
    </location>
</feature>
<organism evidence="7 8">
    <name type="scientific">Ideonella lacteola</name>
    <dbReference type="NCBI Taxonomy" id="2984193"/>
    <lineage>
        <taxon>Bacteria</taxon>
        <taxon>Pseudomonadati</taxon>
        <taxon>Pseudomonadota</taxon>
        <taxon>Betaproteobacteria</taxon>
        <taxon>Burkholderiales</taxon>
        <taxon>Sphaerotilaceae</taxon>
        <taxon>Ideonella</taxon>
    </lineage>
</organism>
<dbReference type="Pfam" id="PF02653">
    <property type="entry name" value="BPD_transp_2"/>
    <property type="match status" value="1"/>
</dbReference>
<feature type="transmembrane region" description="Helical" evidence="6">
    <location>
        <begin position="132"/>
        <end position="151"/>
    </location>
</feature>
<evidence type="ECO:0000313" key="8">
    <source>
        <dbReference type="Proteomes" id="UP001371218"/>
    </source>
</evidence>
<keyword evidence="8" id="KW-1185">Reference proteome</keyword>
<feature type="transmembrane region" description="Helical" evidence="6">
    <location>
        <begin position="323"/>
        <end position="343"/>
    </location>
</feature>
<keyword evidence="3 6" id="KW-0812">Transmembrane</keyword>
<evidence type="ECO:0000256" key="1">
    <source>
        <dbReference type="ARBA" id="ARBA00004651"/>
    </source>
</evidence>
<evidence type="ECO:0000256" key="5">
    <source>
        <dbReference type="ARBA" id="ARBA00023136"/>
    </source>
</evidence>
<feature type="transmembrane region" description="Helical" evidence="6">
    <location>
        <begin position="192"/>
        <end position="211"/>
    </location>
</feature>
<keyword evidence="5 6" id="KW-0472">Membrane</keyword>
<name>A0ABU9BVL3_9BURK</name>
<evidence type="ECO:0000256" key="3">
    <source>
        <dbReference type="ARBA" id="ARBA00022692"/>
    </source>
</evidence>
<evidence type="ECO:0000313" key="7">
    <source>
        <dbReference type="EMBL" id="MEK8034002.1"/>
    </source>
</evidence>
<feature type="transmembrane region" description="Helical" evidence="6">
    <location>
        <begin position="41"/>
        <end position="70"/>
    </location>
</feature>
<dbReference type="InterPro" id="IPR001851">
    <property type="entry name" value="ABC_transp_permease"/>
</dbReference>
<reference evidence="7 8" key="1">
    <citation type="submission" date="2024-04" db="EMBL/GenBank/DDBJ databases">
        <title>Novel species of the genus Ideonella isolated from streams.</title>
        <authorList>
            <person name="Lu H."/>
        </authorList>
    </citation>
    <scope>NUCLEOTIDE SEQUENCE [LARGE SCALE GENOMIC DNA]</scope>
    <source>
        <strain evidence="7 8">DXS29W</strain>
    </source>
</reference>